<reference evidence="2 3" key="1">
    <citation type="submission" date="2024-02" db="EMBL/GenBank/DDBJ databases">
        <title>Rubritalea halochordaticola NBRC 107102.</title>
        <authorList>
            <person name="Ichikawa N."/>
            <person name="Katano-Makiyama Y."/>
            <person name="Hidaka K."/>
        </authorList>
    </citation>
    <scope>NUCLEOTIDE SEQUENCE [LARGE SCALE GENOMIC DNA]</scope>
    <source>
        <strain evidence="2 3">NBRC 107102</strain>
    </source>
</reference>
<comment type="caution">
    <text evidence="2">The sequence shown here is derived from an EMBL/GenBank/DDBJ whole genome shotgun (WGS) entry which is preliminary data.</text>
</comment>
<sequence length="207" mass="23374">MNNKLPITLLFTLLLSAVIWLLIIARSGNVIGYVSHEFRYDLLYQGEQSDSWGDFSISGKSPSQFTTNRKNAPPFQTVKLEWVFSLNNHETVEGSHIIDLEKKVIETGQGQLPLNQSNLAHLLNLPTDYGSADHLTQSLLDILSDCHEGKIPPPSHHNYTKLQTPPFHSTLKHFTTGPTLAVGPTTAWIIILSLPLIGWKFRKYWFK</sequence>
<evidence type="ECO:0000256" key="1">
    <source>
        <dbReference type="SAM" id="Phobius"/>
    </source>
</evidence>
<keyword evidence="3" id="KW-1185">Reference proteome</keyword>
<dbReference type="RefSeq" id="WP_346189937.1">
    <property type="nucleotide sequence ID" value="NZ_BAABRL010000015.1"/>
</dbReference>
<dbReference type="Proteomes" id="UP001424741">
    <property type="component" value="Unassembled WGS sequence"/>
</dbReference>
<protein>
    <submittedName>
        <fullName evidence="2">Uncharacterized protein</fullName>
    </submittedName>
</protein>
<keyword evidence="1" id="KW-0472">Membrane</keyword>
<evidence type="ECO:0000313" key="3">
    <source>
        <dbReference type="Proteomes" id="UP001424741"/>
    </source>
</evidence>
<proteinExistence type="predicted"/>
<evidence type="ECO:0000313" key="2">
    <source>
        <dbReference type="EMBL" id="GAA5497423.1"/>
    </source>
</evidence>
<name>A0ABP9V434_9BACT</name>
<organism evidence="2 3">
    <name type="scientific">Rubritalea halochordaticola</name>
    <dbReference type="NCBI Taxonomy" id="714537"/>
    <lineage>
        <taxon>Bacteria</taxon>
        <taxon>Pseudomonadati</taxon>
        <taxon>Verrucomicrobiota</taxon>
        <taxon>Verrucomicrobiia</taxon>
        <taxon>Verrucomicrobiales</taxon>
        <taxon>Rubritaleaceae</taxon>
        <taxon>Rubritalea</taxon>
    </lineage>
</organism>
<dbReference type="EMBL" id="BAABRL010000015">
    <property type="protein sequence ID" value="GAA5497423.1"/>
    <property type="molecule type" value="Genomic_DNA"/>
</dbReference>
<feature type="transmembrane region" description="Helical" evidence="1">
    <location>
        <begin position="180"/>
        <end position="199"/>
    </location>
</feature>
<accession>A0ABP9V434</accession>
<gene>
    <name evidence="2" type="ORF">Rhal01_03619</name>
</gene>
<keyword evidence="1" id="KW-0812">Transmembrane</keyword>
<keyword evidence="1" id="KW-1133">Transmembrane helix</keyword>